<accession>A0A0P9GK55</accession>
<feature type="region of interest" description="Disordered" evidence="4">
    <location>
        <begin position="27"/>
        <end position="135"/>
    </location>
</feature>
<organism evidence="6 7">
    <name type="scientific">Rhodotorula graminis (strain WP1)</name>
    <dbReference type="NCBI Taxonomy" id="578459"/>
    <lineage>
        <taxon>Eukaryota</taxon>
        <taxon>Fungi</taxon>
        <taxon>Dikarya</taxon>
        <taxon>Basidiomycota</taxon>
        <taxon>Pucciniomycotina</taxon>
        <taxon>Microbotryomycetes</taxon>
        <taxon>Sporidiobolales</taxon>
        <taxon>Sporidiobolaceae</taxon>
        <taxon>Rhodotorula</taxon>
    </lineage>
</organism>
<dbReference type="SUPFAM" id="SSF47095">
    <property type="entry name" value="HMG-box"/>
    <property type="match status" value="1"/>
</dbReference>
<feature type="domain" description="HMG box" evidence="5">
    <location>
        <begin position="217"/>
        <end position="290"/>
    </location>
</feature>
<dbReference type="STRING" id="578459.A0A0P9GK55"/>
<evidence type="ECO:0000256" key="1">
    <source>
        <dbReference type="ARBA" id="ARBA00023125"/>
    </source>
</evidence>
<dbReference type="EMBL" id="KQ474082">
    <property type="protein sequence ID" value="KPV73595.1"/>
    <property type="molecule type" value="Genomic_DNA"/>
</dbReference>
<dbReference type="InterPro" id="IPR050140">
    <property type="entry name" value="SRY-related_HMG-box_TF-like"/>
</dbReference>
<evidence type="ECO:0000256" key="3">
    <source>
        <dbReference type="PROSITE-ProRule" id="PRU00267"/>
    </source>
</evidence>
<keyword evidence="2" id="KW-0804">Transcription</keyword>
<keyword evidence="1 3" id="KW-0238">DNA-binding</keyword>
<dbReference type="CDD" id="cd01389">
    <property type="entry name" value="HMG-box_ROX1-like"/>
    <property type="match status" value="1"/>
</dbReference>
<evidence type="ECO:0000256" key="4">
    <source>
        <dbReference type="SAM" id="MobiDB-lite"/>
    </source>
</evidence>
<feature type="compositionally biased region" description="Basic residues" evidence="4">
    <location>
        <begin position="94"/>
        <end position="105"/>
    </location>
</feature>
<feature type="DNA-binding region" description="HMG box" evidence="3">
    <location>
        <begin position="217"/>
        <end position="290"/>
    </location>
</feature>
<evidence type="ECO:0000313" key="7">
    <source>
        <dbReference type="Proteomes" id="UP000053890"/>
    </source>
</evidence>
<keyword evidence="7" id="KW-1185">Reference proteome</keyword>
<sequence length="556" mass="58248">MQTCPPSPSGDGAIGIRWDDVLAVASRSNVAAAPSSHRSDARTPPPSTSPNLYSKADFPTPTSLAAPSPMARTSSQVSVPPSPFEAALATLKSPPRRTRASRKRTSAASVNSDTSSSSTAPAFVNPAAPTAWTGPGFPSVLLRSASDSSCPTRASLAPLSDLSVAVTSAPLHPSPFLSDTSSAVAEASTSACRADDIIVDSPSRKRKKTTKKPDGYIPRPPNSFFLYRSARLKELSAARDESDSSKPQQAELSRHIAAMWKAESVEVREMYARRAAEEKEAHAQRYPDYAFRPKPARRSSAKAKLEHSLDDGASTSMHAAVEGSTWSTSDAWTGLVGANPLGELLPAIQFSGFGSPISPSSAYAGFPTTPSTATSSHFESVFLPPSTAASEAWTTFRSAPLVWTDAPATSSSMASLDPALFTDFCNPPQSAPAGLSGFDHVLTPPPSTTAYFAPLPVVAESTLLPPPPLTYEDLLASFPFSEAAASSPFDPSLLGTSSSSDEPALALPALPEPDNSACDVQVPQHESLSIPPAGYGMSPDSFEAFFQTFAANYPSP</sequence>
<evidence type="ECO:0000256" key="2">
    <source>
        <dbReference type="ARBA" id="ARBA00023163"/>
    </source>
</evidence>
<protein>
    <recommendedName>
        <fullName evidence="5">HMG box domain-containing protein</fullName>
    </recommendedName>
</protein>
<dbReference type="Proteomes" id="UP000053890">
    <property type="component" value="Unassembled WGS sequence"/>
</dbReference>
<feature type="region of interest" description="Disordered" evidence="4">
    <location>
        <begin position="195"/>
        <end position="218"/>
    </location>
</feature>
<dbReference type="RefSeq" id="XP_018269644.1">
    <property type="nucleotide sequence ID" value="XM_018417506.1"/>
</dbReference>
<dbReference type="GO" id="GO:0000978">
    <property type="term" value="F:RNA polymerase II cis-regulatory region sequence-specific DNA binding"/>
    <property type="evidence" value="ECO:0007669"/>
    <property type="project" value="TreeGrafter"/>
</dbReference>
<reference evidence="6 7" key="1">
    <citation type="journal article" date="2015" name="Front. Microbiol.">
        <title>Genome sequence of the plant growth promoting endophytic yeast Rhodotorula graminis WP1.</title>
        <authorList>
            <person name="Firrincieli A."/>
            <person name="Otillar R."/>
            <person name="Salamov A."/>
            <person name="Schmutz J."/>
            <person name="Khan Z."/>
            <person name="Redman R.S."/>
            <person name="Fleck N.D."/>
            <person name="Lindquist E."/>
            <person name="Grigoriev I.V."/>
            <person name="Doty S.L."/>
        </authorList>
    </citation>
    <scope>NUCLEOTIDE SEQUENCE [LARGE SCALE GENOMIC DNA]</scope>
    <source>
        <strain evidence="6 7">WP1</strain>
    </source>
</reference>
<name>A0A0P9GK55_RHOGW</name>
<dbReference type="OMA" id="LQMKWPM"/>
<keyword evidence="3" id="KW-0539">Nucleus</keyword>
<dbReference type="PROSITE" id="PS50118">
    <property type="entry name" value="HMG_BOX_2"/>
    <property type="match status" value="1"/>
</dbReference>
<feature type="compositionally biased region" description="Low complexity" evidence="4">
    <location>
        <begin position="106"/>
        <end position="120"/>
    </location>
</feature>
<dbReference type="SMART" id="SM00398">
    <property type="entry name" value="HMG"/>
    <property type="match status" value="1"/>
</dbReference>
<dbReference type="PANTHER" id="PTHR10270">
    <property type="entry name" value="SOX TRANSCRIPTION FACTOR"/>
    <property type="match status" value="1"/>
</dbReference>
<dbReference type="Pfam" id="PF00505">
    <property type="entry name" value="HMG_box"/>
    <property type="match status" value="1"/>
</dbReference>
<dbReference type="GO" id="GO:0001228">
    <property type="term" value="F:DNA-binding transcription activator activity, RNA polymerase II-specific"/>
    <property type="evidence" value="ECO:0007669"/>
    <property type="project" value="TreeGrafter"/>
</dbReference>
<dbReference type="Gene3D" id="1.10.30.10">
    <property type="entry name" value="High mobility group box domain"/>
    <property type="match status" value="1"/>
</dbReference>
<dbReference type="PANTHER" id="PTHR10270:SF161">
    <property type="entry name" value="SEX-DETERMINING REGION Y PROTEIN"/>
    <property type="match status" value="1"/>
</dbReference>
<proteinExistence type="predicted"/>
<evidence type="ECO:0000313" key="6">
    <source>
        <dbReference type="EMBL" id="KPV73595.1"/>
    </source>
</evidence>
<dbReference type="GO" id="GO:0005634">
    <property type="term" value="C:nucleus"/>
    <property type="evidence" value="ECO:0007669"/>
    <property type="project" value="UniProtKB-UniRule"/>
</dbReference>
<feature type="compositionally biased region" description="Polar residues" evidence="4">
    <location>
        <begin position="60"/>
        <end position="79"/>
    </location>
</feature>
<feature type="compositionally biased region" description="Low complexity" evidence="4">
    <location>
        <begin position="491"/>
        <end position="514"/>
    </location>
</feature>
<dbReference type="GO" id="GO:0030154">
    <property type="term" value="P:cell differentiation"/>
    <property type="evidence" value="ECO:0007669"/>
    <property type="project" value="TreeGrafter"/>
</dbReference>
<evidence type="ECO:0000259" key="5">
    <source>
        <dbReference type="PROSITE" id="PS50118"/>
    </source>
</evidence>
<dbReference type="OrthoDB" id="6247875at2759"/>
<dbReference type="AlphaFoldDB" id="A0A0P9GK55"/>
<dbReference type="InterPro" id="IPR036910">
    <property type="entry name" value="HMG_box_dom_sf"/>
</dbReference>
<feature type="region of interest" description="Disordered" evidence="4">
    <location>
        <begin position="491"/>
        <end position="519"/>
    </location>
</feature>
<dbReference type="InterPro" id="IPR009071">
    <property type="entry name" value="HMG_box_dom"/>
</dbReference>
<gene>
    <name evidence="6" type="ORF">RHOBADRAFT_54797</name>
</gene>
<dbReference type="GeneID" id="28977954"/>